<evidence type="ECO:0000313" key="4">
    <source>
        <dbReference type="Proteomes" id="UP001215598"/>
    </source>
</evidence>
<gene>
    <name evidence="3" type="ORF">B0H16DRAFT_1572887</name>
</gene>
<keyword evidence="4" id="KW-1185">Reference proteome</keyword>
<proteinExistence type="predicted"/>
<protein>
    <submittedName>
        <fullName evidence="3">Uncharacterized protein</fullName>
    </submittedName>
</protein>
<keyword evidence="2" id="KW-1133">Transmembrane helix</keyword>
<name>A0AAD7MXR7_9AGAR</name>
<comment type="caution">
    <text evidence="3">The sequence shown here is derived from an EMBL/GenBank/DDBJ whole genome shotgun (WGS) entry which is preliminary data.</text>
</comment>
<sequence>MIIDDVNEPLLKDPPSPHARLEADLPPSPPPYVSYQAINSTGIPPPVLAPRTKSRQRLGKHKYRRRYFVAASIVLNCLFLLLWIRSSGEESDVSKTRDGSTPDPPDVEVPVPHRPIRAVVPDPALGRCVQNVTWANATRLLPEEDYFPFSSEVSFDFQDPSALLFLLSQGALSGGRLNVVPSESLALPRAILRVRYHLLDVRNRANVCLMERKHAGGIGIGIFTPPAFDAQTPEDHLDFTITLFLPTRPLHAGSSLPVYKLETQLPSFAHSLDSLRDVLIFDTLVLRSKNEPIVAKSLFARNATIQTSNGFISGSFEASSSLNLVTSNAPIDATVKLHNTNIFSTTELVLQTRNGQVDSDVSLMTTAATGEGGKFSIKAETSNAPLVMTFPTSPAHAILNLDAQTSNSPANVWLHEAFEGDFTLASSMVFVDRRPFLDPRKLRSVLYSDYKNGMVVGNVRWKFPVFKSKTLGKVRVATTNNILKLFV</sequence>
<accession>A0AAD7MXR7</accession>
<evidence type="ECO:0000256" key="1">
    <source>
        <dbReference type="SAM" id="MobiDB-lite"/>
    </source>
</evidence>
<dbReference type="Proteomes" id="UP001215598">
    <property type="component" value="Unassembled WGS sequence"/>
</dbReference>
<keyword evidence="2" id="KW-0812">Transmembrane</keyword>
<feature type="region of interest" description="Disordered" evidence="1">
    <location>
        <begin position="1"/>
        <end position="26"/>
    </location>
</feature>
<evidence type="ECO:0000256" key="2">
    <source>
        <dbReference type="SAM" id="Phobius"/>
    </source>
</evidence>
<organism evidence="3 4">
    <name type="scientific">Mycena metata</name>
    <dbReference type="NCBI Taxonomy" id="1033252"/>
    <lineage>
        <taxon>Eukaryota</taxon>
        <taxon>Fungi</taxon>
        <taxon>Dikarya</taxon>
        <taxon>Basidiomycota</taxon>
        <taxon>Agaricomycotina</taxon>
        <taxon>Agaricomycetes</taxon>
        <taxon>Agaricomycetidae</taxon>
        <taxon>Agaricales</taxon>
        <taxon>Marasmiineae</taxon>
        <taxon>Mycenaceae</taxon>
        <taxon>Mycena</taxon>
    </lineage>
</organism>
<evidence type="ECO:0000313" key="3">
    <source>
        <dbReference type="EMBL" id="KAJ7736868.1"/>
    </source>
</evidence>
<keyword evidence="2" id="KW-0472">Membrane</keyword>
<feature type="transmembrane region" description="Helical" evidence="2">
    <location>
        <begin position="67"/>
        <end position="84"/>
    </location>
</feature>
<dbReference type="EMBL" id="JARKIB010000119">
    <property type="protein sequence ID" value="KAJ7736868.1"/>
    <property type="molecule type" value="Genomic_DNA"/>
</dbReference>
<reference evidence="3" key="1">
    <citation type="submission" date="2023-03" db="EMBL/GenBank/DDBJ databases">
        <title>Massive genome expansion in bonnet fungi (Mycena s.s.) driven by repeated elements and novel gene families across ecological guilds.</title>
        <authorList>
            <consortium name="Lawrence Berkeley National Laboratory"/>
            <person name="Harder C.B."/>
            <person name="Miyauchi S."/>
            <person name="Viragh M."/>
            <person name="Kuo A."/>
            <person name="Thoen E."/>
            <person name="Andreopoulos B."/>
            <person name="Lu D."/>
            <person name="Skrede I."/>
            <person name="Drula E."/>
            <person name="Henrissat B."/>
            <person name="Morin E."/>
            <person name="Kohler A."/>
            <person name="Barry K."/>
            <person name="LaButti K."/>
            <person name="Morin E."/>
            <person name="Salamov A."/>
            <person name="Lipzen A."/>
            <person name="Mereny Z."/>
            <person name="Hegedus B."/>
            <person name="Baldrian P."/>
            <person name="Stursova M."/>
            <person name="Weitz H."/>
            <person name="Taylor A."/>
            <person name="Grigoriev I.V."/>
            <person name="Nagy L.G."/>
            <person name="Martin F."/>
            <person name="Kauserud H."/>
        </authorList>
    </citation>
    <scope>NUCLEOTIDE SEQUENCE</scope>
    <source>
        <strain evidence="3">CBHHK182m</strain>
    </source>
</reference>
<feature type="region of interest" description="Disordered" evidence="1">
    <location>
        <begin position="91"/>
        <end position="111"/>
    </location>
</feature>
<dbReference type="AlphaFoldDB" id="A0AAD7MXR7"/>